<dbReference type="KEGG" id="nta:107768280"/>
<reference evidence="1" key="1">
    <citation type="submission" date="2025-08" db="UniProtKB">
        <authorList>
            <consortium name="RefSeq"/>
        </authorList>
    </citation>
    <scope>IDENTIFICATION</scope>
</reference>
<protein>
    <submittedName>
        <fullName evidence="1">Uncharacterized protein isoform X1</fullName>
    </submittedName>
</protein>
<evidence type="ECO:0000313" key="1">
    <source>
        <dbReference type="RefSeq" id="XP_016442878.1"/>
    </source>
</evidence>
<dbReference type="RefSeq" id="XP_016442878.1">
    <property type="nucleotide sequence ID" value="XM_016587392.1"/>
</dbReference>
<dbReference type="OrthoDB" id="1932217at2759"/>
<dbReference type="PaxDb" id="4097-A0A1S3XSF5"/>
<dbReference type="PANTHER" id="PTHR33872:SF7">
    <property type="entry name" value="OSJNBA0084K11.10-LIKE PROTEIN"/>
    <property type="match status" value="1"/>
</dbReference>
<accession>A0A1S3XSF5</accession>
<dbReference type="PANTHER" id="PTHR33872">
    <property type="entry name" value="DNA POLYMERASE EPSILON CATALYTIC SUBUNIT A"/>
    <property type="match status" value="1"/>
</dbReference>
<name>A0A1S3XSF5_TOBAC</name>
<gene>
    <name evidence="1" type="primary">LOC107768280</name>
</gene>
<sequence length="186" mass="21703">MLFADSIVHQTFAEMKQREGKSVADGKEIKKTVPPPPPPLPAWRFICSRKQLFKPMAAPSLTKQEIAKYWKQKRKTEEDHFLYAIKAAARIRARNLSEEDYKEFVDSLKQDDDDKENEMATEYISKIDDNMKEKRVGIKDWWTKSKYAYLNQPALKSMERQGSTYIPQLYCYKVPPPPVTSTFGIF</sequence>
<organism evidence="1">
    <name type="scientific">Nicotiana tabacum</name>
    <name type="common">Common tobacco</name>
    <dbReference type="NCBI Taxonomy" id="4097"/>
    <lineage>
        <taxon>Eukaryota</taxon>
        <taxon>Viridiplantae</taxon>
        <taxon>Streptophyta</taxon>
        <taxon>Embryophyta</taxon>
        <taxon>Tracheophyta</taxon>
        <taxon>Spermatophyta</taxon>
        <taxon>Magnoliopsida</taxon>
        <taxon>eudicotyledons</taxon>
        <taxon>Gunneridae</taxon>
        <taxon>Pentapetalae</taxon>
        <taxon>asterids</taxon>
        <taxon>lamiids</taxon>
        <taxon>Solanales</taxon>
        <taxon>Solanaceae</taxon>
        <taxon>Nicotianoideae</taxon>
        <taxon>Nicotianeae</taxon>
        <taxon>Nicotiana</taxon>
    </lineage>
</organism>
<dbReference type="STRING" id="4097.A0A1S3XSF5"/>
<proteinExistence type="predicted"/>
<dbReference type="AlphaFoldDB" id="A0A1S3XSF5"/>